<evidence type="ECO:0000256" key="3">
    <source>
        <dbReference type="ARBA" id="ARBA00023163"/>
    </source>
</evidence>
<evidence type="ECO:0000313" key="6">
    <source>
        <dbReference type="Proteomes" id="UP000612456"/>
    </source>
</evidence>
<dbReference type="InterPro" id="IPR020449">
    <property type="entry name" value="Tscrpt_reg_AraC-type_HTH"/>
</dbReference>
<keyword evidence="3" id="KW-0804">Transcription</keyword>
<reference evidence="5" key="1">
    <citation type="journal article" date="2014" name="Int. J. Syst. Evol. Microbiol.">
        <title>Complete genome sequence of Corynebacterium casei LMG S-19264T (=DSM 44701T), isolated from a smear-ripened cheese.</title>
        <authorList>
            <consortium name="US DOE Joint Genome Institute (JGI-PGF)"/>
            <person name="Walter F."/>
            <person name="Albersmeier A."/>
            <person name="Kalinowski J."/>
            <person name="Ruckert C."/>
        </authorList>
    </citation>
    <scope>NUCLEOTIDE SEQUENCE</scope>
    <source>
        <strain evidence="5">CGMCC 1.15178</strain>
    </source>
</reference>
<dbReference type="InterPro" id="IPR009057">
    <property type="entry name" value="Homeodomain-like_sf"/>
</dbReference>
<dbReference type="AlphaFoldDB" id="A0A916Z252"/>
<dbReference type="EMBL" id="BMHP01000002">
    <property type="protein sequence ID" value="GGD73172.1"/>
    <property type="molecule type" value="Genomic_DNA"/>
</dbReference>
<reference evidence="5" key="2">
    <citation type="submission" date="2020-09" db="EMBL/GenBank/DDBJ databases">
        <authorList>
            <person name="Sun Q."/>
            <person name="Zhou Y."/>
        </authorList>
    </citation>
    <scope>NUCLEOTIDE SEQUENCE</scope>
    <source>
        <strain evidence="5">CGMCC 1.15178</strain>
    </source>
</reference>
<keyword evidence="1" id="KW-0805">Transcription regulation</keyword>
<keyword evidence="2" id="KW-0238">DNA-binding</keyword>
<dbReference type="Proteomes" id="UP000612456">
    <property type="component" value="Unassembled WGS sequence"/>
</dbReference>
<dbReference type="PRINTS" id="PR00032">
    <property type="entry name" value="HTHARAC"/>
</dbReference>
<dbReference type="GO" id="GO:0003700">
    <property type="term" value="F:DNA-binding transcription factor activity"/>
    <property type="evidence" value="ECO:0007669"/>
    <property type="project" value="InterPro"/>
</dbReference>
<accession>A0A916Z252</accession>
<organism evidence="5 6">
    <name type="scientific">Paenibacillus nasutitermitis</name>
    <dbReference type="NCBI Taxonomy" id="1652958"/>
    <lineage>
        <taxon>Bacteria</taxon>
        <taxon>Bacillati</taxon>
        <taxon>Bacillota</taxon>
        <taxon>Bacilli</taxon>
        <taxon>Bacillales</taxon>
        <taxon>Paenibacillaceae</taxon>
        <taxon>Paenibacillus</taxon>
    </lineage>
</organism>
<keyword evidence="6" id="KW-1185">Reference proteome</keyword>
<dbReference type="PANTHER" id="PTHR43280:SF28">
    <property type="entry name" value="HTH-TYPE TRANSCRIPTIONAL ACTIVATOR RHAS"/>
    <property type="match status" value="1"/>
</dbReference>
<dbReference type="PANTHER" id="PTHR43280">
    <property type="entry name" value="ARAC-FAMILY TRANSCRIPTIONAL REGULATOR"/>
    <property type="match status" value="1"/>
</dbReference>
<evidence type="ECO:0000256" key="1">
    <source>
        <dbReference type="ARBA" id="ARBA00023015"/>
    </source>
</evidence>
<dbReference type="SUPFAM" id="SSF46689">
    <property type="entry name" value="Homeodomain-like"/>
    <property type="match status" value="2"/>
</dbReference>
<evidence type="ECO:0000256" key="2">
    <source>
        <dbReference type="ARBA" id="ARBA00023125"/>
    </source>
</evidence>
<protein>
    <recommendedName>
        <fullName evidence="4">HTH araC/xylS-type domain-containing protein</fullName>
    </recommendedName>
</protein>
<dbReference type="InterPro" id="IPR018060">
    <property type="entry name" value="HTH_AraC"/>
</dbReference>
<evidence type="ECO:0000313" key="5">
    <source>
        <dbReference type="EMBL" id="GGD73172.1"/>
    </source>
</evidence>
<dbReference type="PROSITE" id="PS00041">
    <property type="entry name" value="HTH_ARAC_FAMILY_1"/>
    <property type="match status" value="1"/>
</dbReference>
<evidence type="ECO:0000259" key="4">
    <source>
        <dbReference type="PROSITE" id="PS01124"/>
    </source>
</evidence>
<dbReference type="Gene3D" id="1.10.10.60">
    <property type="entry name" value="Homeodomain-like"/>
    <property type="match status" value="2"/>
</dbReference>
<feature type="domain" description="HTH araC/xylS-type" evidence="4">
    <location>
        <begin position="1"/>
        <end position="98"/>
    </location>
</feature>
<gene>
    <name evidence="5" type="ORF">GCM10010911_33770</name>
</gene>
<proteinExistence type="predicted"/>
<sequence length="108" mass="12365">MVTEYIDRNYREHLTLDILAAASHGSPYHLHRIFKRVTGMTTVAYIQQTRITQAKKQLSATAKTVSEIAHDAGFFNIPYFITLFKKTTGLTPAEYRRADDPNYKGDQQ</sequence>
<dbReference type="InterPro" id="IPR018062">
    <property type="entry name" value="HTH_AraC-typ_CS"/>
</dbReference>
<comment type="caution">
    <text evidence="5">The sequence shown here is derived from an EMBL/GenBank/DDBJ whole genome shotgun (WGS) entry which is preliminary data.</text>
</comment>
<dbReference type="PROSITE" id="PS01124">
    <property type="entry name" value="HTH_ARAC_FAMILY_2"/>
    <property type="match status" value="1"/>
</dbReference>
<name>A0A916Z252_9BACL</name>
<dbReference type="Pfam" id="PF12833">
    <property type="entry name" value="HTH_18"/>
    <property type="match status" value="1"/>
</dbReference>
<dbReference type="GO" id="GO:0043565">
    <property type="term" value="F:sequence-specific DNA binding"/>
    <property type="evidence" value="ECO:0007669"/>
    <property type="project" value="InterPro"/>
</dbReference>
<dbReference type="SMART" id="SM00342">
    <property type="entry name" value="HTH_ARAC"/>
    <property type="match status" value="1"/>
</dbReference>